<sequence>MSQIGEILGFVMQGRSVERETRGSSRALVEFLREKMNGLDRAGRRRKSLKERLGLKGFGCCGSTWGFFRPSTISVQDDQAEEVGPREDPSALTEVGRTAQVSSNRNCVGRAPATPSMNLAAALAAERHYRAAQDTDGGGGGPPISLTGGIAPGTTLRVSLMRLLEEETRDGGGVERETVEGRGEGGVGGSDSVCCVCMGRKKGAAFVPCGHTFCRLEEKEGVLVNEDGAAMMVEGVPEEGFVGLPKTRKLQLGQRRRTAATDLSSAANGQLSFVEFDIEA</sequence>
<dbReference type="SUPFAM" id="SSF57850">
    <property type="entry name" value="RING/U-box"/>
    <property type="match status" value="1"/>
</dbReference>
<reference evidence="1 2" key="1">
    <citation type="submission" date="2020-08" db="EMBL/GenBank/DDBJ databases">
        <title>Plant Genome Project.</title>
        <authorList>
            <person name="Zhang R.-G."/>
        </authorList>
    </citation>
    <scope>NUCLEOTIDE SEQUENCE [LARGE SCALE GENOMIC DNA]</scope>
    <source>
        <strain evidence="1">WSP0</strain>
        <tissue evidence="1">Leaf</tissue>
    </source>
</reference>
<dbReference type="PANTHER" id="PTHR46629">
    <property type="entry name" value="OS01G0917900 PROTEIN"/>
    <property type="match status" value="1"/>
</dbReference>
<dbReference type="EMBL" id="JACTNZ010000013">
    <property type="protein sequence ID" value="KAG5516377.1"/>
    <property type="molecule type" value="Genomic_DNA"/>
</dbReference>
<dbReference type="Gene3D" id="3.30.40.10">
    <property type="entry name" value="Zinc/RING finger domain, C3HC4 (zinc finger)"/>
    <property type="match status" value="1"/>
</dbReference>
<accession>A0AAV6HTN2</accession>
<dbReference type="CDD" id="cd16449">
    <property type="entry name" value="RING-HC"/>
    <property type="match status" value="1"/>
</dbReference>
<dbReference type="Proteomes" id="UP000823749">
    <property type="component" value="Chromosome 13"/>
</dbReference>
<evidence type="ECO:0000313" key="2">
    <source>
        <dbReference type="Proteomes" id="UP000823749"/>
    </source>
</evidence>
<protein>
    <submittedName>
        <fullName evidence="1">Uncharacterized protein</fullName>
    </submittedName>
</protein>
<evidence type="ECO:0000313" key="1">
    <source>
        <dbReference type="EMBL" id="KAG5516377.1"/>
    </source>
</evidence>
<name>A0AAV6HTN2_9ERIC</name>
<dbReference type="InterPro" id="IPR013083">
    <property type="entry name" value="Znf_RING/FYVE/PHD"/>
</dbReference>
<dbReference type="AlphaFoldDB" id="A0AAV6HTN2"/>
<keyword evidence="2" id="KW-1185">Reference proteome</keyword>
<proteinExistence type="predicted"/>
<organism evidence="1 2">
    <name type="scientific">Rhododendron griersonianum</name>
    <dbReference type="NCBI Taxonomy" id="479676"/>
    <lineage>
        <taxon>Eukaryota</taxon>
        <taxon>Viridiplantae</taxon>
        <taxon>Streptophyta</taxon>
        <taxon>Embryophyta</taxon>
        <taxon>Tracheophyta</taxon>
        <taxon>Spermatophyta</taxon>
        <taxon>Magnoliopsida</taxon>
        <taxon>eudicotyledons</taxon>
        <taxon>Gunneridae</taxon>
        <taxon>Pentapetalae</taxon>
        <taxon>asterids</taxon>
        <taxon>Ericales</taxon>
        <taxon>Ericaceae</taxon>
        <taxon>Ericoideae</taxon>
        <taxon>Rhodoreae</taxon>
        <taxon>Rhododendron</taxon>
    </lineage>
</organism>
<gene>
    <name evidence="1" type="ORF">RHGRI_037183</name>
</gene>
<comment type="caution">
    <text evidence="1">The sequence shown here is derived from an EMBL/GenBank/DDBJ whole genome shotgun (WGS) entry which is preliminary data.</text>
</comment>